<dbReference type="RefSeq" id="WP_145668415.1">
    <property type="nucleotide sequence ID" value="NZ_VIWO01000003.1"/>
</dbReference>
<reference evidence="5 6" key="1">
    <citation type="submission" date="2019-06" db="EMBL/GenBank/DDBJ databases">
        <title>Sorghum-associated microbial communities from plants grown in Nebraska, USA.</title>
        <authorList>
            <person name="Schachtman D."/>
        </authorList>
    </citation>
    <scope>NUCLEOTIDE SEQUENCE [LARGE SCALE GENOMIC DNA]</scope>
    <source>
        <strain evidence="5 6">1209</strain>
    </source>
</reference>
<dbReference type="InterPro" id="IPR014036">
    <property type="entry name" value="DeoR-like_C"/>
</dbReference>
<keyword evidence="2" id="KW-0238">DNA-binding</keyword>
<dbReference type="SMART" id="SM01134">
    <property type="entry name" value="DeoRC"/>
    <property type="match status" value="1"/>
</dbReference>
<dbReference type="Gene3D" id="1.10.10.10">
    <property type="entry name" value="Winged helix-like DNA-binding domain superfamily/Winged helix DNA-binding domain"/>
    <property type="match status" value="1"/>
</dbReference>
<evidence type="ECO:0000256" key="2">
    <source>
        <dbReference type="ARBA" id="ARBA00023125"/>
    </source>
</evidence>
<dbReference type="InterPro" id="IPR001034">
    <property type="entry name" value="DeoR_HTH"/>
</dbReference>
<dbReference type="Proteomes" id="UP000320811">
    <property type="component" value="Unassembled WGS sequence"/>
</dbReference>
<feature type="domain" description="HTH deoR-type" evidence="4">
    <location>
        <begin position="3"/>
        <end position="58"/>
    </location>
</feature>
<dbReference type="InterPro" id="IPR036388">
    <property type="entry name" value="WH-like_DNA-bd_sf"/>
</dbReference>
<dbReference type="PANTHER" id="PTHR30363">
    <property type="entry name" value="HTH-TYPE TRANSCRIPTIONAL REGULATOR SRLR-RELATED"/>
    <property type="match status" value="1"/>
</dbReference>
<dbReference type="GO" id="GO:0003700">
    <property type="term" value="F:DNA-binding transcription factor activity"/>
    <property type="evidence" value="ECO:0007669"/>
    <property type="project" value="InterPro"/>
</dbReference>
<keyword evidence="6" id="KW-1185">Reference proteome</keyword>
<dbReference type="InterPro" id="IPR018356">
    <property type="entry name" value="Tscrpt_reg_HTH_DeoR_CS"/>
</dbReference>
<dbReference type="SUPFAM" id="SSF100950">
    <property type="entry name" value="NagB/RpiA/CoA transferase-like"/>
    <property type="match status" value="1"/>
</dbReference>
<dbReference type="Pfam" id="PF08220">
    <property type="entry name" value="HTH_DeoR"/>
    <property type="match status" value="1"/>
</dbReference>
<dbReference type="SUPFAM" id="SSF46785">
    <property type="entry name" value="Winged helix' DNA-binding domain"/>
    <property type="match status" value="1"/>
</dbReference>
<dbReference type="Pfam" id="PF00455">
    <property type="entry name" value="DeoRC"/>
    <property type="match status" value="1"/>
</dbReference>
<dbReference type="PROSITE" id="PS00894">
    <property type="entry name" value="HTH_DEOR_1"/>
    <property type="match status" value="1"/>
</dbReference>
<accession>A0A561PT67</accession>
<evidence type="ECO:0000259" key="4">
    <source>
        <dbReference type="PROSITE" id="PS51000"/>
    </source>
</evidence>
<protein>
    <submittedName>
        <fullName evidence="5">DeoR family transcriptional regulator</fullName>
    </submittedName>
</protein>
<dbReference type="GO" id="GO:0003677">
    <property type="term" value="F:DNA binding"/>
    <property type="evidence" value="ECO:0007669"/>
    <property type="project" value="UniProtKB-KW"/>
</dbReference>
<sequence length="248" mass="27247">MNFQQRKNKILAQLASRGEVDTRELAMALDTSEITIRRDLNRLSDEGQLYRTHGGAIPVDQPPLPFEFTQKATANQSAKDNICRQAAALINDGDIIFMDCGSTVFRLCQFIKNRKIKVITNSMPVIQALQNTAVSLNIIGGEYDAARQAIHGSMAIEHIARYQAHKAFIGADGLSAKGLFAHSEKEADMALALAHHSHITYLLCDAAKINKPSYLHFAPLETVQTIITDAALGQLSYCKKKGVKVITV</sequence>
<gene>
    <name evidence="5" type="ORF">FHW36_103116</name>
</gene>
<dbReference type="EMBL" id="VIWO01000003">
    <property type="protein sequence ID" value="TWF41312.1"/>
    <property type="molecule type" value="Genomic_DNA"/>
</dbReference>
<dbReference type="PRINTS" id="PR00037">
    <property type="entry name" value="HTHLACR"/>
</dbReference>
<comment type="caution">
    <text evidence="5">The sequence shown here is derived from an EMBL/GenBank/DDBJ whole genome shotgun (WGS) entry which is preliminary data.</text>
</comment>
<dbReference type="OrthoDB" id="9797223at2"/>
<proteinExistence type="predicted"/>
<dbReference type="Gene3D" id="3.40.50.1360">
    <property type="match status" value="1"/>
</dbReference>
<dbReference type="SMART" id="SM00420">
    <property type="entry name" value="HTH_DEOR"/>
    <property type="match status" value="1"/>
</dbReference>
<dbReference type="InterPro" id="IPR050313">
    <property type="entry name" value="Carb_Metab_HTH_regulators"/>
</dbReference>
<dbReference type="PANTHER" id="PTHR30363:SF44">
    <property type="entry name" value="AGA OPERON TRANSCRIPTIONAL REPRESSOR-RELATED"/>
    <property type="match status" value="1"/>
</dbReference>
<evidence type="ECO:0000313" key="6">
    <source>
        <dbReference type="Proteomes" id="UP000320811"/>
    </source>
</evidence>
<evidence type="ECO:0000256" key="3">
    <source>
        <dbReference type="ARBA" id="ARBA00023163"/>
    </source>
</evidence>
<organism evidence="5 6">
    <name type="scientific">Chitinophaga polysaccharea</name>
    <dbReference type="NCBI Taxonomy" id="1293035"/>
    <lineage>
        <taxon>Bacteria</taxon>
        <taxon>Pseudomonadati</taxon>
        <taxon>Bacteroidota</taxon>
        <taxon>Chitinophagia</taxon>
        <taxon>Chitinophagales</taxon>
        <taxon>Chitinophagaceae</taxon>
        <taxon>Chitinophaga</taxon>
    </lineage>
</organism>
<dbReference type="AlphaFoldDB" id="A0A561PT67"/>
<keyword evidence="3" id="KW-0804">Transcription</keyword>
<dbReference type="PROSITE" id="PS51000">
    <property type="entry name" value="HTH_DEOR_2"/>
    <property type="match status" value="1"/>
</dbReference>
<name>A0A561PT67_9BACT</name>
<evidence type="ECO:0000256" key="1">
    <source>
        <dbReference type="ARBA" id="ARBA00023015"/>
    </source>
</evidence>
<keyword evidence="1" id="KW-0805">Transcription regulation</keyword>
<evidence type="ECO:0000313" key="5">
    <source>
        <dbReference type="EMBL" id="TWF41312.1"/>
    </source>
</evidence>
<dbReference type="InterPro" id="IPR037171">
    <property type="entry name" value="NagB/RpiA_transferase-like"/>
</dbReference>
<dbReference type="InterPro" id="IPR036390">
    <property type="entry name" value="WH_DNA-bd_sf"/>
</dbReference>